<feature type="compositionally biased region" description="Low complexity" evidence="1">
    <location>
        <begin position="305"/>
        <end position="325"/>
    </location>
</feature>
<feature type="compositionally biased region" description="Low complexity" evidence="1">
    <location>
        <begin position="339"/>
        <end position="397"/>
    </location>
</feature>
<dbReference type="HOGENOM" id="CLU_678245_0_0_1"/>
<dbReference type="OrthoDB" id="2336871at2759"/>
<organism evidence="2 3">
    <name type="scientific">Tulasnella calospora MUT 4182</name>
    <dbReference type="NCBI Taxonomy" id="1051891"/>
    <lineage>
        <taxon>Eukaryota</taxon>
        <taxon>Fungi</taxon>
        <taxon>Dikarya</taxon>
        <taxon>Basidiomycota</taxon>
        <taxon>Agaricomycotina</taxon>
        <taxon>Agaricomycetes</taxon>
        <taxon>Cantharellales</taxon>
        <taxon>Tulasnellaceae</taxon>
        <taxon>Tulasnella</taxon>
    </lineage>
</organism>
<reference evidence="3" key="2">
    <citation type="submission" date="2015-01" db="EMBL/GenBank/DDBJ databases">
        <title>Evolutionary Origins and Diversification of the Mycorrhizal Mutualists.</title>
        <authorList>
            <consortium name="DOE Joint Genome Institute"/>
            <consortium name="Mycorrhizal Genomics Consortium"/>
            <person name="Kohler A."/>
            <person name="Kuo A."/>
            <person name="Nagy L.G."/>
            <person name="Floudas D."/>
            <person name="Copeland A."/>
            <person name="Barry K.W."/>
            <person name="Cichocki N."/>
            <person name="Veneault-Fourrey C."/>
            <person name="LaButti K."/>
            <person name="Lindquist E.A."/>
            <person name="Lipzen A."/>
            <person name="Lundell T."/>
            <person name="Morin E."/>
            <person name="Murat C."/>
            <person name="Riley R."/>
            <person name="Ohm R."/>
            <person name="Sun H."/>
            <person name="Tunlid A."/>
            <person name="Henrissat B."/>
            <person name="Grigoriev I.V."/>
            <person name="Hibbett D.S."/>
            <person name="Martin F."/>
        </authorList>
    </citation>
    <scope>NUCLEOTIDE SEQUENCE [LARGE SCALE GENOMIC DNA]</scope>
    <source>
        <strain evidence="3">MUT 4182</strain>
    </source>
</reference>
<sequence length="406" mass="40647">MKRQRIDDAQTSLQLDPSQIGPNLALTGQEVPAAGQVPSLTSTNNYINFCLTQNTELTNGKQITTGSCNQTPMGRIIATDKMPVSRFTFPSNGGAIAENTSFTIKMAVVNIDAGHFTNPTVTYYNAPQTVNNNGVGVGHTHCVIEKISAFDTEDVPDPRNFAFFKGLNAAADANGQLTADVTGGLPVGFYKLTSINTASNHMPFLVAVAQHGTSDDSIYFEVTADGKPSAANIAANPPSTAGVDTNASASIAATASATASSVASASVSANDAAVTSTASAASESATGKGAAETKDAVTASAAETKAASSTEATSAAASTSSAAADKGNKDKNDKKDAESSSVVASTPAATSSTPAKGAAATSAAASSESVKETSSATVSSSAASSTATASEETATGKSDNKGKDKN</sequence>
<gene>
    <name evidence="2" type="ORF">M407DRAFT_240431</name>
</gene>
<evidence type="ECO:0000313" key="2">
    <source>
        <dbReference type="EMBL" id="KIO34540.1"/>
    </source>
</evidence>
<dbReference type="Proteomes" id="UP000054248">
    <property type="component" value="Unassembled WGS sequence"/>
</dbReference>
<dbReference type="EMBL" id="KN822942">
    <property type="protein sequence ID" value="KIO34540.1"/>
    <property type="molecule type" value="Genomic_DNA"/>
</dbReference>
<name>A0A0C3QN27_9AGAM</name>
<dbReference type="STRING" id="1051891.A0A0C3QN27"/>
<reference evidence="2 3" key="1">
    <citation type="submission" date="2014-04" db="EMBL/GenBank/DDBJ databases">
        <authorList>
            <consortium name="DOE Joint Genome Institute"/>
            <person name="Kuo A."/>
            <person name="Girlanda M."/>
            <person name="Perotto S."/>
            <person name="Kohler A."/>
            <person name="Nagy L.G."/>
            <person name="Floudas D."/>
            <person name="Copeland A."/>
            <person name="Barry K.W."/>
            <person name="Cichocki N."/>
            <person name="Veneault-Fourrey C."/>
            <person name="LaButti K."/>
            <person name="Lindquist E.A."/>
            <person name="Lipzen A."/>
            <person name="Lundell T."/>
            <person name="Morin E."/>
            <person name="Murat C."/>
            <person name="Sun H."/>
            <person name="Tunlid A."/>
            <person name="Henrissat B."/>
            <person name="Grigoriev I.V."/>
            <person name="Hibbett D.S."/>
            <person name="Martin F."/>
            <person name="Nordberg H.P."/>
            <person name="Cantor M.N."/>
            <person name="Hua S.X."/>
        </authorList>
    </citation>
    <scope>NUCLEOTIDE SEQUENCE [LARGE SCALE GENOMIC DNA]</scope>
    <source>
        <strain evidence="2 3">MUT 4182</strain>
    </source>
</reference>
<dbReference type="PANTHER" id="PTHR34587:SF2">
    <property type="entry name" value="G-PROTEIN COUPLED RECEPTORS FAMILY 1 PROFILE DOMAIN-CONTAINING PROTEIN"/>
    <property type="match status" value="1"/>
</dbReference>
<dbReference type="InterPro" id="IPR053216">
    <property type="entry name" value="Appressorial_penetr-assoc"/>
</dbReference>
<evidence type="ECO:0000256" key="1">
    <source>
        <dbReference type="SAM" id="MobiDB-lite"/>
    </source>
</evidence>
<protein>
    <submittedName>
        <fullName evidence="2">Uncharacterized protein</fullName>
    </submittedName>
</protein>
<feature type="region of interest" description="Disordered" evidence="1">
    <location>
        <begin position="305"/>
        <end position="406"/>
    </location>
</feature>
<accession>A0A0C3QN27</accession>
<proteinExistence type="predicted"/>
<dbReference type="AlphaFoldDB" id="A0A0C3QN27"/>
<dbReference type="PANTHER" id="PTHR34587">
    <property type="entry name" value="VWFA DOMAIN-CONTAINING PROTEIN"/>
    <property type="match status" value="1"/>
</dbReference>
<keyword evidence="3" id="KW-1185">Reference proteome</keyword>
<evidence type="ECO:0000313" key="3">
    <source>
        <dbReference type="Proteomes" id="UP000054248"/>
    </source>
</evidence>
<feature type="compositionally biased region" description="Basic and acidic residues" evidence="1">
    <location>
        <begin position="326"/>
        <end position="338"/>
    </location>
</feature>